<reference evidence="2" key="1">
    <citation type="submission" date="2021-05" db="EMBL/GenBank/DDBJ databases">
        <authorList>
            <person name="Tanabe Y."/>
        </authorList>
    </citation>
    <scope>NUCLEOTIDE SEQUENCE</scope>
    <source>
        <strain evidence="2">BOTRYCO-1</strain>
    </source>
</reference>
<keyword evidence="2" id="KW-0413">Isomerase</keyword>
<comment type="caution">
    <text evidence="2">The sequence shown here is derived from an EMBL/GenBank/DDBJ whole genome shotgun (WGS) entry which is preliminary data.</text>
</comment>
<name>A0ABQ4PVM1_9PROT</name>
<dbReference type="EMBL" id="BPFZ01000006">
    <property type="protein sequence ID" value="GIU67021.1"/>
    <property type="molecule type" value="Genomic_DNA"/>
</dbReference>
<organism evidence="2 3">
    <name type="scientific">Candidatus Phycosocius spiralis</name>
    <dbReference type="NCBI Taxonomy" id="2815099"/>
    <lineage>
        <taxon>Bacteria</taxon>
        <taxon>Pseudomonadati</taxon>
        <taxon>Pseudomonadota</taxon>
        <taxon>Alphaproteobacteria</taxon>
        <taxon>Caulobacterales</taxon>
        <taxon>Caulobacterales incertae sedis</taxon>
        <taxon>Candidatus Phycosocius</taxon>
    </lineage>
</organism>
<dbReference type="Gene3D" id="3.40.30.10">
    <property type="entry name" value="Glutaredoxin"/>
    <property type="match status" value="1"/>
</dbReference>
<feature type="domain" description="DSBA-like thioredoxin" evidence="1">
    <location>
        <begin position="238"/>
        <end position="422"/>
    </location>
</feature>
<keyword evidence="3" id="KW-1185">Reference proteome</keyword>
<proteinExistence type="predicted"/>
<dbReference type="InterPro" id="IPR001853">
    <property type="entry name" value="DSBA-like_thioredoxin_dom"/>
</dbReference>
<dbReference type="RefSeq" id="WP_284359737.1">
    <property type="nucleotide sequence ID" value="NZ_BPFZ01000006.1"/>
</dbReference>
<dbReference type="InterPro" id="IPR036249">
    <property type="entry name" value="Thioredoxin-like_sf"/>
</dbReference>
<dbReference type="GO" id="GO:0016853">
    <property type="term" value="F:isomerase activity"/>
    <property type="evidence" value="ECO:0007669"/>
    <property type="project" value="UniProtKB-KW"/>
</dbReference>
<evidence type="ECO:0000313" key="3">
    <source>
        <dbReference type="Proteomes" id="UP001161064"/>
    </source>
</evidence>
<dbReference type="InterPro" id="IPR051924">
    <property type="entry name" value="GST_Kappa/NadH"/>
</dbReference>
<dbReference type="SUPFAM" id="SSF52833">
    <property type="entry name" value="Thioredoxin-like"/>
    <property type="match status" value="1"/>
</dbReference>
<reference evidence="2" key="2">
    <citation type="journal article" date="2023" name="ISME Commun">
        <title>Characterization of a bloom-associated alphaproteobacterial lineage, 'Candidatus Phycosocius': insights into freshwater algal-bacterial interactions.</title>
        <authorList>
            <person name="Tanabe Y."/>
            <person name="Yamaguchi H."/>
            <person name="Yoshida M."/>
            <person name="Kai A."/>
            <person name="Okazaki Y."/>
        </authorList>
    </citation>
    <scope>NUCLEOTIDE SEQUENCE</scope>
    <source>
        <strain evidence="2">BOTRYCO-1</strain>
    </source>
</reference>
<gene>
    <name evidence="2" type="ORF">PsB1_1175</name>
</gene>
<evidence type="ECO:0000259" key="1">
    <source>
        <dbReference type="Pfam" id="PF01323"/>
    </source>
</evidence>
<sequence>MSLKTAVVSRIVEYITSAKRQDQLRKKFEELRKRSSARHTLDYFHQVDDPYSHLALQALNMMQNRYEVDVRLWVVEPPEDWTLPERKHWLDYARADCQRLAQRTGLTFTDYGSQPDADLVQSAQHDIGKCLWRSDAVAKALVISFAFWAKTLPKPIVPFDFTPLAKGTQKRAQLGHYMGAMIYYGGEWYWGVDRLHYLEARLKEVGAQKMGHDFGYIVPPPALRLRPHAKRNVTPLILDWYLSFSSPYSYLACARVKQLIETYGIEVRLRFVVPMSMRGLPNLKIKSQYITLDCAREARRLSVPFGRIADPVGRPVERGYAILAWAIEIGRGFEFCEAFLQAVWSQGLDAGSDRDLRRIVETAGLDWNRARDRLNGDAWRAQAEDNRLDLQQLGHWGVPCFVVKDLCVWGQDRLWVVADALANWSH</sequence>
<dbReference type="Pfam" id="PF01323">
    <property type="entry name" value="DSBA"/>
    <property type="match status" value="1"/>
</dbReference>
<dbReference type="PANTHER" id="PTHR42943">
    <property type="entry name" value="GLUTATHIONE S-TRANSFERASE KAPPA"/>
    <property type="match status" value="1"/>
</dbReference>
<protein>
    <submittedName>
        <fullName evidence="2">2-hydroxychromene-2-carboxylate isomerase</fullName>
    </submittedName>
</protein>
<evidence type="ECO:0000313" key="2">
    <source>
        <dbReference type="EMBL" id="GIU67021.1"/>
    </source>
</evidence>
<accession>A0ABQ4PVM1</accession>
<dbReference type="Proteomes" id="UP001161064">
    <property type="component" value="Unassembled WGS sequence"/>
</dbReference>
<dbReference type="PANTHER" id="PTHR42943:SF2">
    <property type="entry name" value="GLUTATHIONE S-TRANSFERASE KAPPA 1"/>
    <property type="match status" value="1"/>
</dbReference>